<evidence type="ECO:0000313" key="8">
    <source>
        <dbReference type="EMBL" id="KAJ3568558.1"/>
    </source>
</evidence>
<keyword evidence="3" id="KW-0813">Transport</keyword>
<feature type="transmembrane region" description="Helical" evidence="7">
    <location>
        <begin position="54"/>
        <end position="78"/>
    </location>
</feature>
<evidence type="ECO:0000256" key="4">
    <source>
        <dbReference type="ARBA" id="ARBA00022692"/>
    </source>
</evidence>
<dbReference type="InterPro" id="IPR002259">
    <property type="entry name" value="Eqnu_transpt"/>
</dbReference>
<comment type="subcellular location">
    <subcellularLocation>
        <location evidence="1">Membrane</location>
        <topology evidence="1">Multi-pass membrane protein</topology>
    </subcellularLocation>
</comment>
<dbReference type="Pfam" id="PF01733">
    <property type="entry name" value="Nucleoside_tran"/>
    <property type="match status" value="1"/>
</dbReference>
<keyword evidence="4 7" id="KW-0812">Transmembrane</keyword>
<reference evidence="8" key="1">
    <citation type="submission" date="2022-07" db="EMBL/GenBank/DDBJ databases">
        <title>Genome Sequence of Leucocoprinus birnbaumii.</title>
        <authorList>
            <person name="Buettner E."/>
        </authorList>
    </citation>
    <scope>NUCLEOTIDE SEQUENCE</scope>
    <source>
        <strain evidence="8">VT141</strain>
    </source>
</reference>
<dbReference type="GO" id="GO:0015205">
    <property type="term" value="F:nucleobase transmembrane transporter activity"/>
    <property type="evidence" value="ECO:0007669"/>
    <property type="project" value="TreeGrafter"/>
</dbReference>
<feature type="transmembrane region" description="Helical" evidence="7">
    <location>
        <begin position="148"/>
        <end position="167"/>
    </location>
</feature>
<evidence type="ECO:0000256" key="5">
    <source>
        <dbReference type="ARBA" id="ARBA00022989"/>
    </source>
</evidence>
<dbReference type="GO" id="GO:0005886">
    <property type="term" value="C:plasma membrane"/>
    <property type="evidence" value="ECO:0007669"/>
    <property type="project" value="TreeGrafter"/>
</dbReference>
<evidence type="ECO:0000256" key="2">
    <source>
        <dbReference type="ARBA" id="ARBA00007965"/>
    </source>
</evidence>
<evidence type="ECO:0000256" key="1">
    <source>
        <dbReference type="ARBA" id="ARBA00004141"/>
    </source>
</evidence>
<dbReference type="PIRSF" id="PIRSF016379">
    <property type="entry name" value="ENT"/>
    <property type="match status" value="1"/>
</dbReference>
<comment type="caution">
    <text evidence="8">The sequence shown here is derived from an EMBL/GenBank/DDBJ whole genome shotgun (WGS) entry which is preliminary data.</text>
</comment>
<organism evidence="8 9">
    <name type="scientific">Leucocoprinus birnbaumii</name>
    <dbReference type="NCBI Taxonomy" id="56174"/>
    <lineage>
        <taxon>Eukaryota</taxon>
        <taxon>Fungi</taxon>
        <taxon>Dikarya</taxon>
        <taxon>Basidiomycota</taxon>
        <taxon>Agaricomycotina</taxon>
        <taxon>Agaricomycetes</taxon>
        <taxon>Agaricomycetidae</taxon>
        <taxon>Agaricales</taxon>
        <taxon>Agaricineae</taxon>
        <taxon>Agaricaceae</taxon>
        <taxon>Leucocoprinus</taxon>
    </lineage>
</organism>
<dbReference type="GO" id="GO:0034257">
    <property type="term" value="F:nicotinamide riboside transmembrane transporter activity"/>
    <property type="evidence" value="ECO:0007669"/>
    <property type="project" value="TreeGrafter"/>
</dbReference>
<evidence type="ECO:0008006" key="10">
    <source>
        <dbReference type="Google" id="ProtNLM"/>
    </source>
</evidence>
<protein>
    <recommendedName>
        <fullName evidence="10">Nucleoside transporter</fullName>
    </recommendedName>
</protein>
<dbReference type="PANTHER" id="PTHR10332:SF88">
    <property type="entry name" value="EQUILIBRATIVE NUCLEOSIDE TRANSPORTER 1, ISOFORM A"/>
    <property type="match status" value="1"/>
</dbReference>
<name>A0AAD5YQR8_9AGAR</name>
<dbReference type="AlphaFoldDB" id="A0AAD5YQR8"/>
<feature type="transmembrane region" description="Helical" evidence="7">
    <location>
        <begin position="434"/>
        <end position="456"/>
    </location>
</feature>
<feature type="transmembrane region" description="Helical" evidence="7">
    <location>
        <begin position="124"/>
        <end position="142"/>
    </location>
</feature>
<evidence type="ECO:0000256" key="7">
    <source>
        <dbReference type="SAM" id="Phobius"/>
    </source>
</evidence>
<keyword evidence="5 7" id="KW-1133">Transmembrane helix</keyword>
<feature type="transmembrane region" description="Helical" evidence="7">
    <location>
        <begin position="310"/>
        <end position="331"/>
    </location>
</feature>
<feature type="transmembrane region" description="Helical" evidence="7">
    <location>
        <begin position="363"/>
        <end position="385"/>
    </location>
</feature>
<feature type="transmembrane region" description="Helical" evidence="7">
    <location>
        <begin position="229"/>
        <end position="250"/>
    </location>
</feature>
<dbReference type="PANTHER" id="PTHR10332">
    <property type="entry name" value="EQUILIBRATIVE NUCLEOSIDE TRANSPORTER"/>
    <property type="match status" value="1"/>
</dbReference>
<feature type="transmembrane region" description="Helical" evidence="7">
    <location>
        <begin position="477"/>
        <end position="503"/>
    </location>
</feature>
<proteinExistence type="inferred from homology"/>
<dbReference type="GO" id="GO:0000329">
    <property type="term" value="C:fungal-type vacuole membrane"/>
    <property type="evidence" value="ECO:0007669"/>
    <property type="project" value="TreeGrafter"/>
</dbReference>
<feature type="transmembrane region" description="Helical" evidence="7">
    <location>
        <begin position="397"/>
        <end position="422"/>
    </location>
</feature>
<evidence type="ECO:0000256" key="6">
    <source>
        <dbReference type="ARBA" id="ARBA00023136"/>
    </source>
</evidence>
<dbReference type="EMBL" id="JANIEX010000338">
    <property type="protein sequence ID" value="KAJ3568558.1"/>
    <property type="molecule type" value="Genomic_DNA"/>
</dbReference>
<keyword evidence="6 7" id="KW-0472">Membrane</keyword>
<comment type="similarity">
    <text evidence="2">Belongs to the SLC29A/ENT transporter (TC 2.A.57) family.</text>
</comment>
<evidence type="ECO:0000313" key="9">
    <source>
        <dbReference type="Proteomes" id="UP001213000"/>
    </source>
</evidence>
<evidence type="ECO:0000256" key="3">
    <source>
        <dbReference type="ARBA" id="ARBA00022448"/>
    </source>
</evidence>
<dbReference type="Proteomes" id="UP001213000">
    <property type="component" value="Unassembled WGS sequence"/>
</dbReference>
<accession>A0AAD5YQR8</accession>
<sequence>MQRPLLGSQSPHARYLSVAQNVSPDHNQVEQGVGKRLSRTKPLTESGIDAKVQWIFFILGCSLLLPWNVLIAAIPYFTERLAGSSIQLSFSSYLLTACTVSNFGFLAHATITSKRTSPSERARLSIYCLVFLNVLLIFSTRFTCPPRIFAALILLIGAVQNAASSYLQTAMIAVASLYGPAAIRAMMAGPAATAVAISVVQVLSAAASIGAPEETHTMNGDDTPGERSAFIFLTVSTLFLIASAGAHAWLVSMPSYQAVVAHLELGDAKPRRSVSEAALSQLRLSREGTQAAYDEIDDNKQVIRISKANLTYEITVAYVFIVTFVCDSFLFTRNRYIDMCAWPQAVFPSVTGAVVSVNPGTHYLIFTAIHLLVFNTSDFVGRYICSIPFFQIWSPKILLGMAFARTLFIPLCLMCNVGQPTISLLSVPLVNSDLLFMFIMALLGWSNGYVSTLCIISAPSLEHNPRLEGRIEDVDVAATLINFFLAGGLVLGSVANFAVMSAIH</sequence>
<feature type="transmembrane region" description="Helical" evidence="7">
    <location>
        <begin position="188"/>
        <end position="209"/>
    </location>
</feature>
<keyword evidence="9" id="KW-1185">Reference proteome</keyword>
<feature type="transmembrane region" description="Helical" evidence="7">
    <location>
        <begin position="90"/>
        <end position="112"/>
    </location>
</feature>
<gene>
    <name evidence="8" type="ORF">NP233_g5624</name>
</gene>